<keyword evidence="2" id="KW-0325">Glycoprotein</keyword>
<accession>A0A518HN76</accession>
<evidence type="ECO:0000256" key="2">
    <source>
        <dbReference type="ARBA" id="ARBA00023180"/>
    </source>
</evidence>
<sequence length="331" mass="38153">MEPDPLRQNSDIENSQLSTARRAVALPSLLIGGAPKCATSTLFSLLSQHPQIAASTPKETFFFVDRDYPLQPSGATPFRDGLESYGRFFEEGAVEAGKKLMDGTTHYLYQESARRVLASDAQDCIACFMVRDPAQRMHSSFIFAQQNKTHIKRKLRFPNYVDCLLDDNMESIRQHFVSDAIYQIFCRELSNSRYIEHLQRWSESIGRSRLLVCKFEDFVRRPESAVAPVCEKLGVDAFADFRQYLRKEKPTVVNRSWYVHRLATATARALENHKAIRSRLKWIYRGLQGDRRRSVDTESMNAIGRLREYFREDNERLAESFGIDYLHSNGC</sequence>
<name>A0A518HN76_9BACT</name>
<evidence type="ECO:0000313" key="4">
    <source>
        <dbReference type="EMBL" id="QDV42301.1"/>
    </source>
</evidence>
<dbReference type="OrthoDB" id="9797480at2"/>
<keyword evidence="5" id="KW-1185">Reference proteome</keyword>
<evidence type="ECO:0000256" key="1">
    <source>
        <dbReference type="ARBA" id="ARBA00022679"/>
    </source>
</evidence>
<dbReference type="InterPro" id="IPR027417">
    <property type="entry name" value="P-loop_NTPase"/>
</dbReference>
<dbReference type="PANTHER" id="PTHR10605">
    <property type="entry name" value="HEPARAN SULFATE SULFOTRANSFERASE"/>
    <property type="match status" value="1"/>
</dbReference>
<dbReference type="Pfam" id="PF00685">
    <property type="entry name" value="Sulfotransfer_1"/>
    <property type="match status" value="1"/>
</dbReference>
<evidence type="ECO:0000313" key="5">
    <source>
        <dbReference type="Proteomes" id="UP000319004"/>
    </source>
</evidence>
<dbReference type="AlphaFoldDB" id="A0A518HN76"/>
<evidence type="ECO:0000259" key="3">
    <source>
        <dbReference type="Pfam" id="PF00685"/>
    </source>
</evidence>
<reference evidence="4 5" key="1">
    <citation type="submission" date="2019-03" db="EMBL/GenBank/DDBJ databases">
        <title>Deep-cultivation of Planctomycetes and their phenomic and genomic characterization uncovers novel biology.</title>
        <authorList>
            <person name="Wiegand S."/>
            <person name="Jogler M."/>
            <person name="Boedeker C."/>
            <person name="Pinto D."/>
            <person name="Vollmers J."/>
            <person name="Rivas-Marin E."/>
            <person name="Kohn T."/>
            <person name="Peeters S.H."/>
            <person name="Heuer A."/>
            <person name="Rast P."/>
            <person name="Oberbeckmann S."/>
            <person name="Bunk B."/>
            <person name="Jeske O."/>
            <person name="Meyerdierks A."/>
            <person name="Storesund J.E."/>
            <person name="Kallscheuer N."/>
            <person name="Luecker S."/>
            <person name="Lage O.M."/>
            <person name="Pohl T."/>
            <person name="Merkel B.J."/>
            <person name="Hornburger P."/>
            <person name="Mueller R.-W."/>
            <person name="Bruemmer F."/>
            <person name="Labrenz M."/>
            <person name="Spormann A.M."/>
            <person name="Op den Camp H."/>
            <person name="Overmann J."/>
            <person name="Amann R."/>
            <person name="Jetten M.S.M."/>
            <person name="Mascher T."/>
            <person name="Medema M.H."/>
            <person name="Devos D.P."/>
            <person name="Kaster A.-K."/>
            <person name="Ovreas L."/>
            <person name="Rohde M."/>
            <person name="Galperin M.Y."/>
            <person name="Jogler C."/>
        </authorList>
    </citation>
    <scope>NUCLEOTIDE SEQUENCE [LARGE SCALE GENOMIC DNA]</scope>
    <source>
        <strain evidence="4 5">Enr13</strain>
    </source>
</reference>
<dbReference type="InterPro" id="IPR000863">
    <property type="entry name" value="Sulfotransferase_dom"/>
</dbReference>
<keyword evidence="1 4" id="KW-0808">Transferase</keyword>
<feature type="domain" description="Sulfotransferase" evidence="3">
    <location>
        <begin position="28"/>
        <end position="251"/>
    </location>
</feature>
<proteinExistence type="predicted"/>
<dbReference type="GO" id="GO:0008146">
    <property type="term" value="F:sulfotransferase activity"/>
    <property type="evidence" value="ECO:0007669"/>
    <property type="project" value="InterPro"/>
</dbReference>
<dbReference type="SUPFAM" id="SSF52540">
    <property type="entry name" value="P-loop containing nucleoside triphosphate hydrolases"/>
    <property type="match status" value="1"/>
</dbReference>
<dbReference type="KEGG" id="snep:Enr13x_21460"/>
<dbReference type="PANTHER" id="PTHR10605:SF56">
    <property type="entry name" value="BIFUNCTIONAL HEPARAN SULFATE N-DEACETYLASE_N-SULFOTRANSFERASE"/>
    <property type="match status" value="1"/>
</dbReference>
<dbReference type="RefSeq" id="WP_145385957.1">
    <property type="nucleotide sequence ID" value="NZ_CP037423.1"/>
</dbReference>
<dbReference type="EMBL" id="CP037423">
    <property type="protein sequence ID" value="QDV42301.1"/>
    <property type="molecule type" value="Genomic_DNA"/>
</dbReference>
<gene>
    <name evidence="4" type="ORF">Enr13x_21460</name>
</gene>
<dbReference type="Proteomes" id="UP000319004">
    <property type="component" value="Chromosome"/>
</dbReference>
<protein>
    <submittedName>
        <fullName evidence="4">Sulfotransferase domain protein</fullName>
    </submittedName>
</protein>
<organism evidence="4 5">
    <name type="scientific">Stieleria neptunia</name>
    <dbReference type="NCBI Taxonomy" id="2527979"/>
    <lineage>
        <taxon>Bacteria</taxon>
        <taxon>Pseudomonadati</taxon>
        <taxon>Planctomycetota</taxon>
        <taxon>Planctomycetia</taxon>
        <taxon>Pirellulales</taxon>
        <taxon>Pirellulaceae</taxon>
        <taxon>Stieleria</taxon>
    </lineage>
</organism>
<dbReference type="InterPro" id="IPR037359">
    <property type="entry name" value="NST/OST"/>
</dbReference>
<dbReference type="Gene3D" id="3.40.50.300">
    <property type="entry name" value="P-loop containing nucleotide triphosphate hydrolases"/>
    <property type="match status" value="1"/>
</dbReference>